<evidence type="ECO:0000313" key="2">
    <source>
        <dbReference type="EMBL" id="MBB4734778.1"/>
    </source>
</evidence>
<dbReference type="GO" id="GO:0009055">
    <property type="term" value="F:electron transfer activity"/>
    <property type="evidence" value="ECO:0007669"/>
    <property type="project" value="TreeGrafter"/>
</dbReference>
<dbReference type="SUPFAM" id="SSF52833">
    <property type="entry name" value="Thioredoxin-like"/>
    <property type="match status" value="1"/>
</dbReference>
<evidence type="ECO:0000259" key="1">
    <source>
        <dbReference type="Pfam" id="PF00462"/>
    </source>
</evidence>
<dbReference type="AlphaFoldDB" id="A0A7W7M2A1"/>
<dbReference type="EMBL" id="JACHNA010000001">
    <property type="protein sequence ID" value="MBB4734778.1"/>
    <property type="molecule type" value="Genomic_DNA"/>
</dbReference>
<dbReference type="Gene3D" id="3.40.30.10">
    <property type="entry name" value="Glutaredoxin"/>
    <property type="match status" value="1"/>
</dbReference>
<keyword evidence="3" id="KW-1185">Reference proteome</keyword>
<gene>
    <name evidence="2" type="ORF">HDA30_000286</name>
</gene>
<accession>A0A7W7M2A1</accession>
<dbReference type="CDD" id="cd02976">
    <property type="entry name" value="NrdH"/>
    <property type="match status" value="1"/>
</dbReference>
<feature type="domain" description="Glutaredoxin" evidence="1">
    <location>
        <begin position="3"/>
        <end position="49"/>
    </location>
</feature>
<name>A0A7W7M2A1_9MICC</name>
<dbReference type="PANTHER" id="PTHR34386:SF1">
    <property type="entry name" value="GLUTAREDOXIN-LIKE PROTEIN NRDH"/>
    <property type="match status" value="1"/>
</dbReference>
<dbReference type="InterPro" id="IPR002109">
    <property type="entry name" value="Glutaredoxin"/>
</dbReference>
<reference evidence="2 3" key="1">
    <citation type="submission" date="2020-08" db="EMBL/GenBank/DDBJ databases">
        <title>Sequencing the genomes of 1000 actinobacteria strains.</title>
        <authorList>
            <person name="Klenk H.-P."/>
        </authorList>
    </citation>
    <scope>NUCLEOTIDE SEQUENCE [LARGE SCALE GENOMIC DNA]</scope>
    <source>
        <strain evidence="2 3">DSM 23974</strain>
    </source>
</reference>
<organism evidence="2 3">
    <name type="scientific">Micrococcus cohnii</name>
    <dbReference type="NCBI Taxonomy" id="993416"/>
    <lineage>
        <taxon>Bacteria</taxon>
        <taxon>Bacillati</taxon>
        <taxon>Actinomycetota</taxon>
        <taxon>Actinomycetes</taxon>
        <taxon>Micrococcales</taxon>
        <taxon>Micrococcaceae</taxon>
        <taxon>Micrococcus</taxon>
    </lineage>
</organism>
<proteinExistence type="predicted"/>
<comment type="caution">
    <text evidence="2">The sequence shown here is derived from an EMBL/GenBank/DDBJ whole genome shotgun (WGS) entry which is preliminary data.</text>
</comment>
<dbReference type="InterPro" id="IPR051548">
    <property type="entry name" value="Grx-like_ET"/>
</dbReference>
<dbReference type="Pfam" id="PF00462">
    <property type="entry name" value="Glutaredoxin"/>
    <property type="match status" value="1"/>
</dbReference>
<dbReference type="Proteomes" id="UP000540191">
    <property type="component" value="Unassembled WGS sequence"/>
</dbReference>
<dbReference type="RefSeq" id="WP_184240886.1">
    <property type="nucleotide sequence ID" value="NZ_JACHNA010000001.1"/>
</dbReference>
<sequence>MLTVYGQPNCPPCRMTEYYLKRENVPYTYVDLSKDHAALARMKAAGHLQTPIIQTPTQTTSGFNVDALKQAVVEVQASTATYTDDPAIDTGADRN</sequence>
<dbReference type="PANTHER" id="PTHR34386">
    <property type="entry name" value="GLUTAREDOXIN"/>
    <property type="match status" value="1"/>
</dbReference>
<dbReference type="GO" id="GO:0045454">
    <property type="term" value="P:cell redox homeostasis"/>
    <property type="evidence" value="ECO:0007669"/>
    <property type="project" value="TreeGrafter"/>
</dbReference>
<evidence type="ECO:0000313" key="3">
    <source>
        <dbReference type="Proteomes" id="UP000540191"/>
    </source>
</evidence>
<protein>
    <submittedName>
        <fullName evidence="2">Glutaredoxin-like protein NrdH</fullName>
    </submittedName>
</protein>
<dbReference type="InterPro" id="IPR036249">
    <property type="entry name" value="Thioredoxin-like_sf"/>
</dbReference>